<sequence length="49" mass="5768">MKKDKYDICFVNYEKAECGCKVKFSDGYGEYANVIFVTFCEKHKTKETK</sequence>
<reference evidence="1" key="1">
    <citation type="journal article" date="2015" name="Nature">
        <title>Complex archaea that bridge the gap between prokaryotes and eukaryotes.</title>
        <authorList>
            <person name="Spang A."/>
            <person name="Saw J.H."/>
            <person name="Jorgensen S.L."/>
            <person name="Zaremba-Niedzwiedzka K."/>
            <person name="Martijn J."/>
            <person name="Lind A.E."/>
            <person name="van Eijk R."/>
            <person name="Schleper C."/>
            <person name="Guy L."/>
            <person name="Ettema T.J."/>
        </authorList>
    </citation>
    <scope>NUCLEOTIDE SEQUENCE</scope>
</reference>
<dbReference type="EMBL" id="LAZR01029061">
    <property type="protein sequence ID" value="KKL60695.1"/>
    <property type="molecule type" value="Genomic_DNA"/>
</dbReference>
<organism evidence="1">
    <name type="scientific">marine sediment metagenome</name>
    <dbReference type="NCBI Taxonomy" id="412755"/>
    <lineage>
        <taxon>unclassified sequences</taxon>
        <taxon>metagenomes</taxon>
        <taxon>ecological metagenomes</taxon>
    </lineage>
</organism>
<proteinExistence type="predicted"/>
<protein>
    <submittedName>
        <fullName evidence="1">Uncharacterized protein</fullName>
    </submittedName>
</protein>
<evidence type="ECO:0000313" key="1">
    <source>
        <dbReference type="EMBL" id="KKL60695.1"/>
    </source>
</evidence>
<dbReference type="AlphaFoldDB" id="A0A0F9FTK3"/>
<comment type="caution">
    <text evidence="1">The sequence shown here is derived from an EMBL/GenBank/DDBJ whole genome shotgun (WGS) entry which is preliminary data.</text>
</comment>
<accession>A0A0F9FTK3</accession>
<name>A0A0F9FTK3_9ZZZZ</name>
<gene>
    <name evidence="1" type="ORF">LCGC14_2202710</name>
</gene>